<dbReference type="Proteomes" id="UP001304298">
    <property type="component" value="Unassembled WGS sequence"/>
</dbReference>
<evidence type="ECO:0000259" key="1">
    <source>
        <dbReference type="Pfam" id="PF03235"/>
    </source>
</evidence>
<dbReference type="Pfam" id="PF03235">
    <property type="entry name" value="GmrSD_N"/>
    <property type="match status" value="1"/>
</dbReference>
<feature type="domain" description="GmrSD restriction endonucleases N-terminal" evidence="1">
    <location>
        <begin position="26"/>
        <end position="224"/>
    </location>
</feature>
<comment type="caution">
    <text evidence="2">The sequence shown here is derived from an EMBL/GenBank/DDBJ whole genome shotgun (WGS) entry which is preliminary data.</text>
</comment>
<proteinExistence type="predicted"/>
<dbReference type="InterPro" id="IPR004919">
    <property type="entry name" value="GmrSD_N"/>
</dbReference>
<dbReference type="EMBL" id="JAYFSI010000001">
    <property type="protein sequence ID" value="MEA5358796.1"/>
    <property type="molecule type" value="Genomic_DNA"/>
</dbReference>
<protein>
    <submittedName>
        <fullName evidence="2">DUF262 domain-containing protein</fullName>
    </submittedName>
</protein>
<accession>A0ABU5QY03</accession>
<sequence>MNNSEQPEANVTNGLDDRPNATMFTVENLVNMARSGEIRIPHFQRDFRWQRQDVVRLFDSIVRGYPVGSLLLWRRPATAQLLKLGSLEIQAPDVSAARWVVDGQQRITSLASALIPEASRDPRFALAYNLRDQEFVPAPPEDEPLVIPLPVLFNLTRVLQWFQKFPETIEYIDRANNITQTLRQFQIPAYEVTQNDVKVLQDIFDRMNNYGKRLSRAEIFSALFADDEAIKDRLTFDKISEHLDEDLGFGTVDNDTILMAMLARRGPDVKREIRNEFGGKEGVPRGHQPGRAIIDFPDEARDTAYKLGETAMRRAIAFLQEEASVPHIGMLPYRHLLVVLTRLFAHHPNPSPRNIRLLRRWFWRAAVVGPEVFKGSTTGAIRFLVFAVKPDDLTGSIQELLRLVEYPETPTPDLRRFRSNEAATKTVLCAWWANMPRSLDDGNPFGRDDLSRVLLDRPTALDAVRYIVPRNTVPHEYRLWAANRALVPIMEATSASIEPLISQRPLKLSETAWRAALASHLISSEMANLIITGQTVEFLKARQTALQTQLTSFLERMCEWSFESTPPLTSLLVEDLAEEDGIA</sequence>
<name>A0ABU5QY03_9PSEU</name>
<dbReference type="PANTHER" id="PTHR37292:SF2">
    <property type="entry name" value="DUF262 DOMAIN-CONTAINING PROTEIN"/>
    <property type="match status" value="1"/>
</dbReference>
<reference evidence="2 3" key="1">
    <citation type="submission" date="2023-12" db="EMBL/GenBank/DDBJ databases">
        <title>Amycolatopsis sp. V23-08.</title>
        <authorList>
            <person name="Somphong A."/>
        </authorList>
    </citation>
    <scope>NUCLEOTIDE SEQUENCE [LARGE SCALE GENOMIC DNA]</scope>
    <source>
        <strain evidence="2 3">V23-08</strain>
    </source>
</reference>
<organism evidence="2 3">
    <name type="scientific">Amycolatopsis heterodermiae</name>
    <dbReference type="NCBI Taxonomy" id="3110235"/>
    <lineage>
        <taxon>Bacteria</taxon>
        <taxon>Bacillati</taxon>
        <taxon>Actinomycetota</taxon>
        <taxon>Actinomycetes</taxon>
        <taxon>Pseudonocardiales</taxon>
        <taxon>Pseudonocardiaceae</taxon>
        <taxon>Amycolatopsis</taxon>
    </lineage>
</organism>
<evidence type="ECO:0000313" key="2">
    <source>
        <dbReference type="EMBL" id="MEA5358796.1"/>
    </source>
</evidence>
<dbReference type="RefSeq" id="WP_323323913.1">
    <property type="nucleotide sequence ID" value="NZ_JAYFSI010000001.1"/>
</dbReference>
<gene>
    <name evidence="2" type="ORF">VA596_04560</name>
</gene>
<evidence type="ECO:0000313" key="3">
    <source>
        <dbReference type="Proteomes" id="UP001304298"/>
    </source>
</evidence>
<dbReference type="PANTHER" id="PTHR37292">
    <property type="entry name" value="VNG6097C"/>
    <property type="match status" value="1"/>
</dbReference>
<keyword evidence="3" id="KW-1185">Reference proteome</keyword>